<feature type="transmembrane region" description="Helical" evidence="6">
    <location>
        <begin position="279"/>
        <end position="297"/>
    </location>
</feature>
<dbReference type="GO" id="GO:0022857">
    <property type="term" value="F:transmembrane transporter activity"/>
    <property type="evidence" value="ECO:0007669"/>
    <property type="project" value="InterPro"/>
</dbReference>
<dbReference type="Gene3D" id="1.20.1250.20">
    <property type="entry name" value="MFS general substrate transporter like domains"/>
    <property type="match status" value="2"/>
</dbReference>
<proteinExistence type="predicted"/>
<name>A0A5N8WYY3_9ACTN</name>
<feature type="transmembrane region" description="Helical" evidence="6">
    <location>
        <begin position="28"/>
        <end position="48"/>
    </location>
</feature>
<feature type="transmembrane region" description="Helical" evidence="6">
    <location>
        <begin position="159"/>
        <end position="182"/>
    </location>
</feature>
<feature type="domain" description="Major facilitator superfamily (MFS) profile" evidence="7">
    <location>
        <begin position="18"/>
        <end position="426"/>
    </location>
</feature>
<comment type="caution">
    <text evidence="8">The sequence shown here is derived from an EMBL/GenBank/DDBJ whole genome shotgun (WGS) entry which is preliminary data.</text>
</comment>
<dbReference type="Pfam" id="PF07690">
    <property type="entry name" value="MFS_1"/>
    <property type="match status" value="1"/>
</dbReference>
<evidence type="ECO:0000256" key="2">
    <source>
        <dbReference type="ARBA" id="ARBA00022692"/>
    </source>
</evidence>
<accession>A0A5N8WYY3</accession>
<dbReference type="AlphaFoldDB" id="A0A5N8WYY3"/>
<evidence type="ECO:0000259" key="7">
    <source>
        <dbReference type="PROSITE" id="PS50850"/>
    </source>
</evidence>
<dbReference type="PROSITE" id="PS50850">
    <property type="entry name" value="MFS"/>
    <property type="match status" value="1"/>
</dbReference>
<evidence type="ECO:0000256" key="1">
    <source>
        <dbReference type="ARBA" id="ARBA00004651"/>
    </source>
</evidence>
<feature type="region of interest" description="Disordered" evidence="5">
    <location>
        <begin position="1"/>
        <end position="20"/>
    </location>
</feature>
<sequence length="426" mass="44072">MTTPLSSPAEATSAPAGTPSAPVSRRFIAAYMLGQLGLWAALLTPVTVSISLKISQIAPETKAGSLSAVLSIGALLSMITTPIWGNLSDRTTSRFGRRRPWLAGGVLAGTAGLAVIALAGNVTLVAVGWGIAQMGFNASQAALNALLPDNVPEEQRGRVSGMVGFTSKVGTLIGTGLVALAGSGVAPMLLLPALFGIIMIGILVAVMPDRPADPSRLAPFRLTDLARSLWVNPFAHRDFGWAWAGRFLLYIGYAFFLTFQAYVITDHLGYSDAEAPDLIFYGTLAATAGGLFTAILGGRLSDRLQRRKIFVGVSAAVMGVGLLIIGLSASYAHFLVGGTVVGLGMGTYLAVDMALVARVLPNPDNAAKDLGVFQIANSLPQSLAPLIAPLFLSIGGGDRNYPAAFVAGTVFALLGALATAPIRGVR</sequence>
<dbReference type="EMBL" id="VMNX01000095">
    <property type="protein sequence ID" value="MPY51415.1"/>
    <property type="molecule type" value="Genomic_DNA"/>
</dbReference>
<feature type="transmembrane region" description="Helical" evidence="6">
    <location>
        <begin position="68"/>
        <end position="88"/>
    </location>
</feature>
<feature type="transmembrane region" description="Helical" evidence="6">
    <location>
        <begin position="401"/>
        <end position="422"/>
    </location>
</feature>
<keyword evidence="4 6" id="KW-0472">Membrane</keyword>
<feature type="transmembrane region" description="Helical" evidence="6">
    <location>
        <begin position="340"/>
        <end position="360"/>
    </location>
</feature>
<dbReference type="InterPro" id="IPR011701">
    <property type="entry name" value="MFS"/>
</dbReference>
<evidence type="ECO:0000256" key="3">
    <source>
        <dbReference type="ARBA" id="ARBA00022989"/>
    </source>
</evidence>
<feature type="transmembrane region" description="Helical" evidence="6">
    <location>
        <begin position="372"/>
        <end position="395"/>
    </location>
</feature>
<dbReference type="SUPFAM" id="SSF103473">
    <property type="entry name" value="MFS general substrate transporter"/>
    <property type="match status" value="1"/>
</dbReference>
<feature type="transmembrane region" description="Helical" evidence="6">
    <location>
        <begin position="247"/>
        <end position="264"/>
    </location>
</feature>
<feature type="transmembrane region" description="Helical" evidence="6">
    <location>
        <begin position="309"/>
        <end position="334"/>
    </location>
</feature>
<evidence type="ECO:0000313" key="8">
    <source>
        <dbReference type="EMBL" id="MPY51415.1"/>
    </source>
</evidence>
<dbReference type="PANTHER" id="PTHR23528">
    <property type="match status" value="1"/>
</dbReference>
<evidence type="ECO:0000256" key="6">
    <source>
        <dbReference type="SAM" id="Phobius"/>
    </source>
</evidence>
<dbReference type="InterPro" id="IPR020846">
    <property type="entry name" value="MFS_dom"/>
</dbReference>
<keyword evidence="3 6" id="KW-1133">Transmembrane helix</keyword>
<dbReference type="PANTHER" id="PTHR23528:SF1">
    <property type="entry name" value="MAJOR FACILITATOR SUPERFAMILY (MFS) PROFILE DOMAIN-CONTAINING PROTEIN"/>
    <property type="match status" value="1"/>
</dbReference>
<evidence type="ECO:0000256" key="4">
    <source>
        <dbReference type="ARBA" id="ARBA00023136"/>
    </source>
</evidence>
<dbReference type="InterPro" id="IPR036259">
    <property type="entry name" value="MFS_trans_sf"/>
</dbReference>
<dbReference type="Proteomes" id="UP000373149">
    <property type="component" value="Unassembled WGS sequence"/>
</dbReference>
<reference evidence="8 9" key="1">
    <citation type="submission" date="2019-09" db="EMBL/GenBank/DDBJ databases">
        <authorList>
            <person name="Duangmal K."/>
            <person name="Teo W.F.A."/>
            <person name="Lipun K."/>
        </authorList>
    </citation>
    <scope>NUCLEOTIDE SEQUENCE [LARGE SCALE GENOMIC DNA]</scope>
    <source>
        <strain evidence="8 9">K1PN6</strain>
    </source>
</reference>
<dbReference type="RefSeq" id="WP_152865758.1">
    <property type="nucleotide sequence ID" value="NZ_VMNX01000095.1"/>
</dbReference>
<organism evidence="8 9">
    <name type="scientific">Streptomyces acidicola</name>
    <dbReference type="NCBI Taxonomy" id="2596892"/>
    <lineage>
        <taxon>Bacteria</taxon>
        <taxon>Bacillati</taxon>
        <taxon>Actinomycetota</taxon>
        <taxon>Actinomycetes</taxon>
        <taxon>Kitasatosporales</taxon>
        <taxon>Streptomycetaceae</taxon>
        <taxon>Streptomyces</taxon>
    </lineage>
</organism>
<keyword evidence="2 6" id="KW-0812">Transmembrane</keyword>
<evidence type="ECO:0000313" key="9">
    <source>
        <dbReference type="Proteomes" id="UP000373149"/>
    </source>
</evidence>
<dbReference type="GO" id="GO:0005886">
    <property type="term" value="C:plasma membrane"/>
    <property type="evidence" value="ECO:0007669"/>
    <property type="project" value="UniProtKB-SubCell"/>
</dbReference>
<comment type="subcellular location">
    <subcellularLocation>
        <location evidence="1">Cell membrane</location>
        <topology evidence="1">Multi-pass membrane protein</topology>
    </subcellularLocation>
</comment>
<evidence type="ECO:0000256" key="5">
    <source>
        <dbReference type="SAM" id="MobiDB-lite"/>
    </source>
</evidence>
<feature type="transmembrane region" description="Helical" evidence="6">
    <location>
        <begin position="188"/>
        <end position="207"/>
    </location>
</feature>
<keyword evidence="9" id="KW-1185">Reference proteome</keyword>
<feature type="transmembrane region" description="Helical" evidence="6">
    <location>
        <begin position="100"/>
        <end position="120"/>
    </location>
</feature>
<protein>
    <submittedName>
        <fullName evidence="8">MFS transporter</fullName>
    </submittedName>
</protein>
<gene>
    <name evidence="8" type="ORF">FPZ41_23780</name>
</gene>